<feature type="binding site" evidence="11">
    <location>
        <begin position="163"/>
        <end position="165"/>
    </location>
    <ligand>
        <name>NADP(+)</name>
        <dbReference type="ChEBI" id="CHEBI:58349"/>
    </ligand>
</feature>
<keyword evidence="10 11" id="KW-0511">Multifunctional enzyme</keyword>
<evidence type="ECO:0000256" key="5">
    <source>
        <dbReference type="ARBA" id="ARBA00022801"/>
    </source>
</evidence>
<evidence type="ECO:0000256" key="9">
    <source>
        <dbReference type="ARBA" id="ARBA00023167"/>
    </source>
</evidence>
<dbReference type="InterPro" id="IPR020631">
    <property type="entry name" value="THF_DH/CycHdrlase_NAD-bd_dom"/>
</dbReference>
<dbReference type="PANTHER" id="PTHR48099:SF5">
    <property type="entry name" value="C-1-TETRAHYDROFOLATE SYNTHASE, CYTOPLASMIC"/>
    <property type="match status" value="1"/>
</dbReference>
<dbReference type="Proteomes" id="UP001596977">
    <property type="component" value="Unassembled WGS sequence"/>
</dbReference>
<evidence type="ECO:0000256" key="10">
    <source>
        <dbReference type="ARBA" id="ARBA00023268"/>
    </source>
</evidence>
<dbReference type="Pfam" id="PF02882">
    <property type="entry name" value="THF_DHG_CYH_C"/>
    <property type="match status" value="1"/>
</dbReference>
<keyword evidence="8 11" id="KW-0368">Histidine biosynthesis</keyword>
<dbReference type="PROSITE" id="PS00767">
    <property type="entry name" value="THF_DHG_CYH_2"/>
    <property type="match status" value="1"/>
</dbReference>
<dbReference type="CDD" id="cd01080">
    <property type="entry name" value="NAD_bind_m-THF_DH_Cyclohyd"/>
    <property type="match status" value="1"/>
</dbReference>
<name>A0ABW3H8T6_9SPHN</name>
<evidence type="ECO:0000259" key="13">
    <source>
        <dbReference type="Pfam" id="PF02882"/>
    </source>
</evidence>
<keyword evidence="4 11" id="KW-0658">Purine biosynthesis</keyword>
<comment type="caution">
    <text evidence="14">The sequence shown here is derived from an EMBL/GenBank/DDBJ whole genome shotgun (WGS) entry which is preliminary data.</text>
</comment>
<evidence type="ECO:0000256" key="7">
    <source>
        <dbReference type="ARBA" id="ARBA00023002"/>
    </source>
</evidence>
<comment type="function">
    <text evidence="11">Catalyzes the oxidation of 5,10-methylenetetrahydrofolate to 5,10-methenyltetrahydrofolate and then the hydrolysis of 5,10-methenyltetrahydrofolate to 10-formyltetrahydrofolate.</text>
</comment>
<evidence type="ECO:0000256" key="2">
    <source>
        <dbReference type="ARBA" id="ARBA00022563"/>
    </source>
</evidence>
<dbReference type="SUPFAM" id="SSF53223">
    <property type="entry name" value="Aminoacid dehydrogenase-like, N-terminal domain"/>
    <property type="match status" value="1"/>
</dbReference>
<dbReference type="InterPro" id="IPR020630">
    <property type="entry name" value="THF_DH/CycHdrlase_cat_dom"/>
</dbReference>
<comment type="similarity">
    <text evidence="11">Belongs to the tetrahydrofolate dehydrogenase/cyclohydrolase family.</text>
</comment>
<gene>
    <name evidence="11" type="primary">folD</name>
    <name evidence="14" type="ORF">ACFQ1E_15970</name>
</gene>
<reference evidence="15" key="1">
    <citation type="journal article" date="2019" name="Int. J. Syst. Evol. Microbiol.">
        <title>The Global Catalogue of Microorganisms (GCM) 10K type strain sequencing project: providing services to taxonomists for standard genome sequencing and annotation.</title>
        <authorList>
            <consortium name="The Broad Institute Genomics Platform"/>
            <consortium name="The Broad Institute Genome Sequencing Center for Infectious Disease"/>
            <person name="Wu L."/>
            <person name="Ma J."/>
        </authorList>
    </citation>
    <scope>NUCLEOTIDE SEQUENCE [LARGE SCALE GENOMIC DNA]</scope>
    <source>
        <strain evidence="15">CCUG 62982</strain>
    </source>
</reference>
<dbReference type="PRINTS" id="PR00085">
    <property type="entry name" value="THFDHDRGNASE"/>
</dbReference>
<dbReference type="InterPro" id="IPR046346">
    <property type="entry name" value="Aminoacid_DH-like_N_sf"/>
</dbReference>
<dbReference type="HAMAP" id="MF_01576">
    <property type="entry name" value="THF_DHG_CYH"/>
    <property type="match status" value="1"/>
</dbReference>
<evidence type="ECO:0000313" key="14">
    <source>
        <dbReference type="EMBL" id="MFD0947840.1"/>
    </source>
</evidence>
<dbReference type="InterPro" id="IPR020867">
    <property type="entry name" value="THF_DH/CycHdrlase_CS"/>
</dbReference>
<protein>
    <recommendedName>
        <fullName evidence="11">Bifunctional protein FolD</fullName>
    </recommendedName>
    <domain>
        <recommendedName>
            <fullName evidence="11">Methylenetetrahydrofolate dehydrogenase</fullName>
            <ecNumber evidence="11">1.5.1.5</ecNumber>
        </recommendedName>
    </domain>
    <domain>
        <recommendedName>
            <fullName evidence="11">Methenyltetrahydrofolate cyclohydrolase</fullName>
            <ecNumber evidence="11">3.5.4.9</ecNumber>
        </recommendedName>
    </domain>
</protein>
<evidence type="ECO:0000256" key="8">
    <source>
        <dbReference type="ARBA" id="ARBA00023102"/>
    </source>
</evidence>
<evidence type="ECO:0000256" key="11">
    <source>
        <dbReference type="HAMAP-Rule" id="MF_01576"/>
    </source>
</evidence>
<feature type="domain" description="Tetrahydrofolate dehydrogenase/cyclohydrolase catalytic" evidence="12">
    <location>
        <begin position="6"/>
        <end position="117"/>
    </location>
</feature>
<keyword evidence="3 11" id="KW-0028">Amino-acid biosynthesis</keyword>
<organism evidence="14 15">
    <name type="scientific">Sphingomonas canadensis</name>
    <dbReference type="NCBI Taxonomy" id="1219257"/>
    <lineage>
        <taxon>Bacteria</taxon>
        <taxon>Pseudomonadati</taxon>
        <taxon>Pseudomonadota</taxon>
        <taxon>Alphaproteobacteria</taxon>
        <taxon>Sphingomonadales</taxon>
        <taxon>Sphingomonadaceae</taxon>
        <taxon>Sphingomonas</taxon>
    </lineage>
</organism>
<feature type="domain" description="Tetrahydrofolate dehydrogenase/cyclohydrolase NAD(P)-binding" evidence="13">
    <location>
        <begin position="137"/>
        <end position="281"/>
    </location>
</feature>
<dbReference type="EC" id="1.5.1.5" evidence="11"/>
<keyword evidence="7 11" id="KW-0560">Oxidoreductase</keyword>
<sequence>MTAHVIDGRALARKVAEEVKAGMAALPRAPGLAVILAGDDPASHVYVNSKVKLAREVGFVSELVRLPADVTEEQVLAEVAKLNARDEIDGILVQLPLPGAINTLRVMAAIDPAKDVDGLHALNAGLLSQGAERGLIPCTPLGCMKIIQSIVPDLTGSHAVVIGSSNIVGKPMAALLLEARATVTMTHIHTRDTRFVCRGADILVSAVGKPGLVRGDWIKPRAVVIDVGTTRVPKPEGGHRIVGDVAFDEAKDIAGAITPVPGGVGPMTIACLMENTLKAARFRLAAAGRVIPGVAALQ</sequence>
<evidence type="ECO:0000256" key="6">
    <source>
        <dbReference type="ARBA" id="ARBA00022857"/>
    </source>
</evidence>
<keyword evidence="9 11" id="KW-0486">Methionine biosynthesis</keyword>
<comment type="pathway">
    <text evidence="1 11">One-carbon metabolism; tetrahydrofolate interconversion.</text>
</comment>
<dbReference type="RefSeq" id="WP_264945591.1">
    <property type="nucleotide sequence ID" value="NZ_JAPDRA010000009.1"/>
</dbReference>
<comment type="catalytic activity">
    <reaction evidence="11">
        <text>(6R)-5,10-methylene-5,6,7,8-tetrahydrofolate + NADP(+) = (6R)-5,10-methenyltetrahydrofolate + NADPH</text>
        <dbReference type="Rhea" id="RHEA:22812"/>
        <dbReference type="ChEBI" id="CHEBI:15636"/>
        <dbReference type="ChEBI" id="CHEBI:57455"/>
        <dbReference type="ChEBI" id="CHEBI:57783"/>
        <dbReference type="ChEBI" id="CHEBI:58349"/>
        <dbReference type="EC" id="1.5.1.5"/>
    </reaction>
</comment>
<evidence type="ECO:0000256" key="3">
    <source>
        <dbReference type="ARBA" id="ARBA00022605"/>
    </source>
</evidence>
<dbReference type="InterPro" id="IPR036291">
    <property type="entry name" value="NAD(P)-bd_dom_sf"/>
</dbReference>
<proteinExistence type="inferred from homology"/>
<evidence type="ECO:0000259" key="12">
    <source>
        <dbReference type="Pfam" id="PF00763"/>
    </source>
</evidence>
<dbReference type="EMBL" id="JBHTJG010000009">
    <property type="protein sequence ID" value="MFD0947840.1"/>
    <property type="molecule type" value="Genomic_DNA"/>
</dbReference>
<feature type="binding site" evidence="11">
    <location>
        <position position="229"/>
    </location>
    <ligand>
        <name>NADP(+)</name>
        <dbReference type="ChEBI" id="CHEBI:58349"/>
    </ligand>
</feature>
<dbReference type="Gene3D" id="3.40.50.720">
    <property type="entry name" value="NAD(P)-binding Rossmann-like Domain"/>
    <property type="match status" value="1"/>
</dbReference>
<dbReference type="PANTHER" id="PTHR48099">
    <property type="entry name" value="C-1-TETRAHYDROFOLATE SYNTHASE, CYTOPLASMIC-RELATED"/>
    <property type="match status" value="1"/>
</dbReference>
<dbReference type="SUPFAM" id="SSF51735">
    <property type="entry name" value="NAD(P)-binding Rossmann-fold domains"/>
    <property type="match status" value="1"/>
</dbReference>
<dbReference type="Pfam" id="PF00763">
    <property type="entry name" value="THF_DHG_CYH"/>
    <property type="match status" value="1"/>
</dbReference>
<dbReference type="EC" id="3.5.4.9" evidence="11"/>
<keyword evidence="15" id="KW-1185">Reference proteome</keyword>
<keyword evidence="5 11" id="KW-0378">Hydrolase</keyword>
<keyword evidence="2 11" id="KW-0554">One-carbon metabolism</keyword>
<evidence type="ECO:0000256" key="4">
    <source>
        <dbReference type="ARBA" id="ARBA00022755"/>
    </source>
</evidence>
<dbReference type="InterPro" id="IPR000672">
    <property type="entry name" value="THF_DH/CycHdrlase"/>
</dbReference>
<keyword evidence="6 11" id="KW-0521">NADP</keyword>
<dbReference type="Gene3D" id="3.40.50.10860">
    <property type="entry name" value="Leucine Dehydrogenase, chain A, domain 1"/>
    <property type="match status" value="1"/>
</dbReference>
<comment type="catalytic activity">
    <reaction evidence="11">
        <text>(6R)-5,10-methenyltetrahydrofolate + H2O = (6R)-10-formyltetrahydrofolate + H(+)</text>
        <dbReference type="Rhea" id="RHEA:23700"/>
        <dbReference type="ChEBI" id="CHEBI:15377"/>
        <dbReference type="ChEBI" id="CHEBI:15378"/>
        <dbReference type="ChEBI" id="CHEBI:57455"/>
        <dbReference type="ChEBI" id="CHEBI:195366"/>
        <dbReference type="EC" id="3.5.4.9"/>
    </reaction>
</comment>
<evidence type="ECO:0000256" key="1">
    <source>
        <dbReference type="ARBA" id="ARBA00004777"/>
    </source>
</evidence>
<comment type="subunit">
    <text evidence="11">Homodimer.</text>
</comment>
<accession>A0ABW3H8T6</accession>
<feature type="binding site" evidence="11">
    <location>
        <position position="188"/>
    </location>
    <ligand>
        <name>NADP(+)</name>
        <dbReference type="ChEBI" id="CHEBI:58349"/>
    </ligand>
</feature>
<evidence type="ECO:0000313" key="15">
    <source>
        <dbReference type="Proteomes" id="UP001596977"/>
    </source>
</evidence>